<comment type="caution">
    <text evidence="2">The sequence shown here is derived from an EMBL/GenBank/DDBJ whole genome shotgun (WGS) entry which is preliminary data.</text>
</comment>
<evidence type="ECO:0000313" key="2">
    <source>
        <dbReference type="EMBL" id="OSJ03218.1"/>
    </source>
</evidence>
<keyword evidence="1" id="KW-1133">Transmembrane helix</keyword>
<dbReference type="Proteomes" id="UP000193553">
    <property type="component" value="Unassembled WGS sequence"/>
</dbReference>
<dbReference type="OrthoDB" id="5295794at2"/>
<feature type="transmembrane region" description="Helical" evidence="1">
    <location>
        <begin position="31"/>
        <end position="51"/>
    </location>
</feature>
<evidence type="ECO:0000256" key="1">
    <source>
        <dbReference type="SAM" id="Phobius"/>
    </source>
</evidence>
<dbReference type="RefSeq" id="WP_085361826.1">
    <property type="nucleotide sequence ID" value="NZ_NAFC01000177.1"/>
</dbReference>
<protein>
    <submittedName>
        <fullName evidence="2">Uncharacterized protein</fullName>
    </submittedName>
</protein>
<evidence type="ECO:0000313" key="3">
    <source>
        <dbReference type="Proteomes" id="UP000193553"/>
    </source>
</evidence>
<proteinExistence type="predicted"/>
<organism evidence="2 3">
    <name type="scientific">Bradyrhizobium canariense</name>
    <dbReference type="NCBI Taxonomy" id="255045"/>
    <lineage>
        <taxon>Bacteria</taxon>
        <taxon>Pseudomonadati</taxon>
        <taxon>Pseudomonadota</taxon>
        <taxon>Alphaproteobacteria</taxon>
        <taxon>Hyphomicrobiales</taxon>
        <taxon>Nitrobacteraceae</taxon>
        <taxon>Bradyrhizobium</taxon>
    </lineage>
</organism>
<gene>
    <name evidence="2" type="ORF">BSZ18_32290</name>
</gene>
<feature type="transmembrane region" description="Helical" evidence="1">
    <location>
        <begin position="5"/>
        <end position="25"/>
    </location>
</feature>
<sequence length="85" mass="9358">MAAVIYTLCAITSGFCAWLLVRAYIGNRSKLLLWSAVCFAGLTFENAALWIDKIVFPQVDLSAVRLSIGLFAMTVLLIGMIWEAD</sequence>
<keyword evidence="1" id="KW-0472">Membrane</keyword>
<dbReference type="EMBL" id="NAFI01000187">
    <property type="protein sequence ID" value="OSJ03218.1"/>
    <property type="molecule type" value="Genomic_DNA"/>
</dbReference>
<dbReference type="AlphaFoldDB" id="A0A1X3F179"/>
<dbReference type="Pfam" id="PF19447">
    <property type="entry name" value="DUF5985"/>
    <property type="match status" value="1"/>
</dbReference>
<keyword evidence="1" id="KW-0812">Transmembrane</keyword>
<accession>A0A1X3F179</accession>
<feature type="transmembrane region" description="Helical" evidence="1">
    <location>
        <begin position="63"/>
        <end position="82"/>
    </location>
</feature>
<dbReference type="InterPro" id="IPR046027">
    <property type="entry name" value="DUF5985"/>
</dbReference>
<name>A0A1X3F179_9BRAD</name>
<reference evidence="2 3" key="1">
    <citation type="submission" date="2017-03" db="EMBL/GenBank/DDBJ databases">
        <title>Whole genome sequences of fourteen strains of Bradyrhizobium canariense and one strain of Bradyrhizobium japonicum isolated from Lupinus (Papilionoideae: Genisteae) species in Algeria.</title>
        <authorList>
            <person name="Crovadore J."/>
            <person name="Chekireb D."/>
            <person name="Brachmann A."/>
            <person name="Chablais R."/>
            <person name="Cochard B."/>
            <person name="Lefort F."/>
        </authorList>
    </citation>
    <scope>NUCLEOTIDE SEQUENCE [LARGE SCALE GENOMIC DNA]</scope>
    <source>
        <strain evidence="2 3">UBMA195</strain>
    </source>
</reference>